<dbReference type="InterPro" id="IPR035965">
    <property type="entry name" value="PAS-like_dom_sf"/>
</dbReference>
<dbReference type="AlphaFoldDB" id="A0A0H2LUR0"/>
<dbReference type="GO" id="GO:0009927">
    <property type="term" value="F:histidine phosphotransfer kinase activity"/>
    <property type="evidence" value="ECO:0007669"/>
    <property type="project" value="TreeGrafter"/>
</dbReference>
<dbReference type="EC" id="2.7.13.3" evidence="3"/>
<dbReference type="GO" id="GO:0005886">
    <property type="term" value="C:plasma membrane"/>
    <property type="evidence" value="ECO:0007669"/>
    <property type="project" value="UniProtKB-SubCell"/>
</dbReference>
<dbReference type="CDD" id="cd00075">
    <property type="entry name" value="HATPase"/>
    <property type="match status" value="1"/>
</dbReference>
<dbReference type="CDD" id="cd00130">
    <property type="entry name" value="PAS"/>
    <property type="match status" value="2"/>
</dbReference>
<dbReference type="Gene3D" id="3.40.50.2300">
    <property type="match status" value="1"/>
</dbReference>
<dbReference type="FunFam" id="3.30.565.10:FF:000006">
    <property type="entry name" value="Sensor histidine kinase WalK"/>
    <property type="match status" value="1"/>
</dbReference>
<evidence type="ECO:0000259" key="8">
    <source>
        <dbReference type="PROSITE" id="PS50109"/>
    </source>
</evidence>
<keyword evidence="4 7" id="KW-0597">Phosphoprotein</keyword>
<dbReference type="Gene3D" id="3.30.450.20">
    <property type="entry name" value="PAS domain"/>
    <property type="match status" value="2"/>
</dbReference>
<reference evidence="12 13" key="1">
    <citation type="submission" date="2015-03" db="EMBL/GenBank/DDBJ databases">
        <title>Genome sequence of Variovorax paradoxus TBEA6.</title>
        <authorList>
            <person name="Poehlein A."/>
            <person name="Schuldes J."/>
            <person name="Wuebbeler J.H."/>
            <person name="Hiessl S."/>
            <person name="Steinbuechel A."/>
            <person name="Daniel R."/>
        </authorList>
    </citation>
    <scope>NUCLEOTIDE SEQUENCE [LARGE SCALE GENOMIC DNA]</scope>
    <source>
        <strain evidence="12 13">TBEA6</strain>
    </source>
</reference>
<dbReference type="SUPFAM" id="SSF52172">
    <property type="entry name" value="CheY-like"/>
    <property type="match status" value="1"/>
</dbReference>
<dbReference type="PATRIC" id="fig|34073.19.peg.5022"/>
<dbReference type="InterPro" id="IPR000700">
    <property type="entry name" value="PAS-assoc_C"/>
</dbReference>
<dbReference type="SUPFAM" id="SSF55874">
    <property type="entry name" value="ATPase domain of HSP90 chaperone/DNA topoisomerase II/histidine kinase"/>
    <property type="match status" value="1"/>
</dbReference>
<dbReference type="InterPro" id="IPR003594">
    <property type="entry name" value="HATPase_dom"/>
</dbReference>
<evidence type="ECO:0000259" key="11">
    <source>
        <dbReference type="PROSITE" id="PS50113"/>
    </source>
</evidence>
<dbReference type="Pfam" id="PF02518">
    <property type="entry name" value="HATPase_c"/>
    <property type="match status" value="1"/>
</dbReference>
<dbReference type="InterPro" id="IPR001610">
    <property type="entry name" value="PAC"/>
</dbReference>
<dbReference type="SMART" id="SM00448">
    <property type="entry name" value="REC"/>
    <property type="match status" value="1"/>
</dbReference>
<dbReference type="InterPro" id="IPR005467">
    <property type="entry name" value="His_kinase_dom"/>
</dbReference>
<evidence type="ECO:0000256" key="3">
    <source>
        <dbReference type="ARBA" id="ARBA00012438"/>
    </source>
</evidence>
<dbReference type="SMART" id="SM00387">
    <property type="entry name" value="HATPase_c"/>
    <property type="match status" value="1"/>
</dbReference>
<evidence type="ECO:0000256" key="4">
    <source>
        <dbReference type="ARBA" id="ARBA00022553"/>
    </source>
</evidence>
<dbReference type="SMART" id="SM00086">
    <property type="entry name" value="PAC"/>
    <property type="match status" value="2"/>
</dbReference>
<dbReference type="PROSITE" id="PS50112">
    <property type="entry name" value="PAS"/>
    <property type="match status" value="2"/>
</dbReference>
<feature type="domain" description="Histidine kinase" evidence="8">
    <location>
        <begin position="282"/>
        <end position="501"/>
    </location>
</feature>
<dbReference type="PROSITE" id="PS50113">
    <property type="entry name" value="PAC"/>
    <property type="match status" value="2"/>
</dbReference>
<feature type="modified residue" description="4-aspartylphosphate" evidence="7">
    <location>
        <position position="567"/>
    </location>
</feature>
<dbReference type="PANTHER" id="PTHR43047">
    <property type="entry name" value="TWO-COMPONENT HISTIDINE PROTEIN KINASE"/>
    <property type="match status" value="1"/>
</dbReference>
<dbReference type="Proteomes" id="UP000035170">
    <property type="component" value="Unassembled WGS sequence"/>
</dbReference>
<keyword evidence="5 12" id="KW-0808">Transferase</keyword>
<dbReference type="InterPro" id="IPR036097">
    <property type="entry name" value="HisK_dim/P_sf"/>
</dbReference>
<proteinExistence type="predicted"/>
<feature type="domain" description="PAC" evidence="11">
    <location>
        <begin position="220"/>
        <end position="272"/>
    </location>
</feature>
<name>A0A0H2LUR0_VARPD</name>
<dbReference type="SUPFAM" id="SSF47384">
    <property type="entry name" value="Homodimeric domain of signal transducing histidine kinase"/>
    <property type="match status" value="1"/>
</dbReference>
<dbReference type="InterPro" id="IPR003661">
    <property type="entry name" value="HisK_dim/P_dom"/>
</dbReference>
<comment type="caution">
    <text evidence="12">The sequence shown here is derived from an EMBL/GenBank/DDBJ whole genome shotgun (WGS) entry which is preliminary data.</text>
</comment>
<keyword evidence="6" id="KW-0418">Kinase</keyword>
<dbReference type="SUPFAM" id="SSF55785">
    <property type="entry name" value="PYP-like sensor domain (PAS domain)"/>
    <property type="match status" value="2"/>
</dbReference>
<dbReference type="Pfam" id="PF00512">
    <property type="entry name" value="HisKA"/>
    <property type="match status" value="1"/>
</dbReference>
<evidence type="ECO:0000313" key="13">
    <source>
        <dbReference type="Proteomes" id="UP000035170"/>
    </source>
</evidence>
<evidence type="ECO:0000256" key="6">
    <source>
        <dbReference type="ARBA" id="ARBA00022777"/>
    </source>
</evidence>
<dbReference type="PANTHER" id="PTHR43047:SF72">
    <property type="entry name" value="OSMOSENSING HISTIDINE PROTEIN KINASE SLN1"/>
    <property type="match status" value="1"/>
</dbReference>
<dbReference type="PRINTS" id="PR00344">
    <property type="entry name" value="BCTRLSENSOR"/>
</dbReference>
<keyword evidence="13" id="KW-1185">Reference proteome</keyword>
<dbReference type="RefSeq" id="WP_047786378.1">
    <property type="nucleotide sequence ID" value="NZ_JZWI01000028.1"/>
</dbReference>
<feature type="domain" description="PAS" evidence="10">
    <location>
        <begin position="17"/>
        <end position="72"/>
    </location>
</feature>
<dbReference type="InterPro" id="IPR001789">
    <property type="entry name" value="Sig_transdc_resp-reg_receiver"/>
</dbReference>
<dbReference type="PROSITE" id="PS50110">
    <property type="entry name" value="RESPONSE_REGULATORY"/>
    <property type="match status" value="1"/>
</dbReference>
<feature type="domain" description="PAC" evidence="11">
    <location>
        <begin position="86"/>
        <end position="144"/>
    </location>
</feature>
<gene>
    <name evidence="12" type="primary">arcB3</name>
    <name evidence="12" type="ORF">VPARA_49060</name>
</gene>
<dbReference type="PROSITE" id="PS50109">
    <property type="entry name" value="HIS_KIN"/>
    <property type="match status" value="1"/>
</dbReference>
<sequence length="641" mass="70825">MADHGAGRAPLNQRTLTDADFRLMVDAVTDYAIIVLDPGGIVISWNEGARKLNGYDAPEVLGRHFSLFYPSELLEQNRPEHELETARREGRLAEEGWRLRSDGTRFWASVVITRITGASGEVRGFSIITRDRSEHRRQHEMLRMSEERFRLLVEGVKDYAIFMLDPGGHIVSWNLGAQKNKGYEASEIIGQHFSRFYPAEVAAAGWPEQELRNALRDGRFEDEGWRIRKDGSRFWASVVITALHDASGRHRGFAKVTRDLTERRRVTALEDEGRRVTNFLAMLGHELRNPLAPISNALELLKRETSESAVLVHTRDIIGRQLRQMTRLVDDLLDVGRITSGKIHLENKPVCLRDAIAEAIEAVRPLIESKSQALHLQTQDADPWIAGDSARVIQIVSNLIHNAAKFTGNGGNIHVSLSRSATDADISVRDDGPGIPPQDLQRIFDLFVQGEQNMARTQGGLGLGLSLVQQLTALHGGRVSAFSTGRPGEGSEFVVQFPTTQAPVSMLEAQPRPVGEQRVLVVDDNVDAAETMALLLEALGYKSSIAHGGLAAIEAVRAQDPDVVLLDIGLPDLSGHEVARRLRSEMINPPPLIAVTGYGQASDRETSLEAGFRAHLTKPVDVDKLSALLERLLEPPRFKAA</sequence>
<dbReference type="Gene3D" id="1.10.287.130">
    <property type="match status" value="1"/>
</dbReference>
<dbReference type="InterPro" id="IPR000014">
    <property type="entry name" value="PAS"/>
</dbReference>
<dbReference type="Pfam" id="PF00072">
    <property type="entry name" value="Response_reg"/>
    <property type="match status" value="1"/>
</dbReference>
<dbReference type="NCBIfam" id="TIGR00229">
    <property type="entry name" value="sensory_box"/>
    <property type="match status" value="2"/>
</dbReference>
<comment type="catalytic activity">
    <reaction evidence="1">
        <text>ATP + protein L-histidine = ADP + protein N-phospho-L-histidine.</text>
        <dbReference type="EC" id="2.7.13.3"/>
    </reaction>
</comment>
<dbReference type="Gene3D" id="3.30.565.10">
    <property type="entry name" value="Histidine kinase-like ATPase, C-terminal domain"/>
    <property type="match status" value="1"/>
</dbReference>
<dbReference type="CDD" id="cd00082">
    <property type="entry name" value="HisKA"/>
    <property type="match status" value="1"/>
</dbReference>
<accession>A0A0H2LUR0</accession>
<evidence type="ECO:0000313" key="12">
    <source>
        <dbReference type="EMBL" id="KLN53968.1"/>
    </source>
</evidence>
<dbReference type="EMBL" id="JZWI01000028">
    <property type="protein sequence ID" value="KLN53968.1"/>
    <property type="molecule type" value="Genomic_DNA"/>
</dbReference>
<dbReference type="InterPro" id="IPR011006">
    <property type="entry name" value="CheY-like_superfamily"/>
</dbReference>
<dbReference type="InterPro" id="IPR036890">
    <property type="entry name" value="HATPase_C_sf"/>
</dbReference>
<evidence type="ECO:0000256" key="5">
    <source>
        <dbReference type="ARBA" id="ARBA00022679"/>
    </source>
</evidence>
<feature type="domain" description="PAS" evidence="10">
    <location>
        <begin position="145"/>
        <end position="218"/>
    </location>
</feature>
<dbReference type="GO" id="GO:0000155">
    <property type="term" value="F:phosphorelay sensor kinase activity"/>
    <property type="evidence" value="ECO:0007669"/>
    <property type="project" value="InterPro"/>
</dbReference>
<dbReference type="Pfam" id="PF13426">
    <property type="entry name" value="PAS_9"/>
    <property type="match status" value="2"/>
</dbReference>
<comment type="subcellular location">
    <subcellularLocation>
        <location evidence="2">Cell inner membrane</location>
        <topology evidence="2">Multi-pass membrane protein</topology>
    </subcellularLocation>
</comment>
<dbReference type="InterPro" id="IPR004358">
    <property type="entry name" value="Sig_transdc_His_kin-like_C"/>
</dbReference>
<evidence type="ECO:0000259" key="9">
    <source>
        <dbReference type="PROSITE" id="PS50110"/>
    </source>
</evidence>
<organism evidence="12 13">
    <name type="scientific">Variovorax paradoxus</name>
    <dbReference type="NCBI Taxonomy" id="34073"/>
    <lineage>
        <taxon>Bacteria</taxon>
        <taxon>Pseudomonadati</taxon>
        <taxon>Pseudomonadota</taxon>
        <taxon>Betaproteobacteria</taxon>
        <taxon>Burkholderiales</taxon>
        <taxon>Comamonadaceae</taxon>
        <taxon>Variovorax</taxon>
    </lineage>
</organism>
<evidence type="ECO:0000256" key="1">
    <source>
        <dbReference type="ARBA" id="ARBA00000085"/>
    </source>
</evidence>
<evidence type="ECO:0000256" key="2">
    <source>
        <dbReference type="ARBA" id="ARBA00004429"/>
    </source>
</evidence>
<evidence type="ECO:0000256" key="7">
    <source>
        <dbReference type="PROSITE-ProRule" id="PRU00169"/>
    </source>
</evidence>
<evidence type="ECO:0000259" key="10">
    <source>
        <dbReference type="PROSITE" id="PS50112"/>
    </source>
</evidence>
<dbReference type="SMART" id="SM00091">
    <property type="entry name" value="PAS"/>
    <property type="match status" value="2"/>
</dbReference>
<feature type="domain" description="Response regulatory" evidence="9">
    <location>
        <begin position="518"/>
        <end position="633"/>
    </location>
</feature>
<dbReference type="CDD" id="cd17580">
    <property type="entry name" value="REC_2_DhkD-like"/>
    <property type="match status" value="1"/>
</dbReference>
<protein>
    <recommendedName>
        <fullName evidence="3">histidine kinase</fullName>
        <ecNumber evidence="3">2.7.13.3</ecNumber>
    </recommendedName>
</protein>
<dbReference type="SMART" id="SM00388">
    <property type="entry name" value="HisKA"/>
    <property type="match status" value="1"/>
</dbReference>